<evidence type="ECO:0000313" key="2">
    <source>
        <dbReference type="Proteomes" id="UP000754495"/>
    </source>
</evidence>
<keyword evidence="2" id="KW-1185">Reference proteome</keyword>
<dbReference type="EMBL" id="JAANOU010000001">
    <property type="protein sequence ID" value="NIH83013.1"/>
    <property type="molecule type" value="Genomic_DNA"/>
</dbReference>
<evidence type="ECO:0000313" key="1">
    <source>
        <dbReference type="EMBL" id="NIH83013.1"/>
    </source>
</evidence>
<accession>A0ABX0T196</accession>
<dbReference type="InterPro" id="IPR013785">
    <property type="entry name" value="Aldolase_TIM"/>
</dbReference>
<gene>
    <name evidence="1" type="ORF">FHX46_005543</name>
</gene>
<sequence length="225" mass="23598">MDFIFMLTRDDQTVTDALDIVDDIADLPLKHIGFKDIGVDLPTLTKLHDALRAINAETYLEVVSTTQQSALDSARIGRDLGVDWLMGGTWVEQTLDILDGSNTRYLPFPGTPVGHPTTLGGSPEQIAEQTARFEAAGAAGVDLLAYRASEADPLELVRAARKAGSGHLVVAGSITNAEQIAALAQAGADGFTIGQAALSGAYNPRKGTLRGQLADIIDATAAASI</sequence>
<dbReference type="Proteomes" id="UP000754495">
    <property type="component" value="Unassembled WGS sequence"/>
</dbReference>
<comment type="caution">
    <text evidence="1">The sequence shown here is derived from an EMBL/GenBank/DDBJ whole genome shotgun (WGS) entry which is preliminary data.</text>
</comment>
<organism evidence="1 2">
    <name type="scientific">Amycolatopsis viridis</name>
    <dbReference type="NCBI Taxonomy" id="185678"/>
    <lineage>
        <taxon>Bacteria</taxon>
        <taxon>Bacillati</taxon>
        <taxon>Actinomycetota</taxon>
        <taxon>Actinomycetes</taxon>
        <taxon>Pseudonocardiales</taxon>
        <taxon>Pseudonocardiaceae</taxon>
        <taxon>Amycolatopsis</taxon>
    </lineage>
</organism>
<protein>
    <recommendedName>
        <fullName evidence="3">4-hydroxythreonine-4-phosphate dehydrogenase</fullName>
    </recommendedName>
</protein>
<dbReference type="Gene3D" id="3.20.20.70">
    <property type="entry name" value="Aldolase class I"/>
    <property type="match status" value="1"/>
</dbReference>
<name>A0ABX0T196_9PSEU</name>
<proteinExistence type="predicted"/>
<reference evidence="1 2" key="1">
    <citation type="submission" date="2020-03" db="EMBL/GenBank/DDBJ databases">
        <title>Sequencing the genomes of 1000 actinobacteria strains.</title>
        <authorList>
            <person name="Klenk H.-P."/>
        </authorList>
    </citation>
    <scope>NUCLEOTIDE SEQUENCE [LARGE SCALE GENOMIC DNA]</scope>
    <source>
        <strain evidence="1 2">DSM 45668</strain>
    </source>
</reference>
<evidence type="ECO:0008006" key="3">
    <source>
        <dbReference type="Google" id="ProtNLM"/>
    </source>
</evidence>
<dbReference type="InterPro" id="IPR011060">
    <property type="entry name" value="RibuloseP-bd_barrel"/>
</dbReference>
<dbReference type="RefSeq" id="WP_167120764.1">
    <property type="nucleotide sequence ID" value="NZ_JAANOU010000001.1"/>
</dbReference>
<dbReference type="SUPFAM" id="SSF51366">
    <property type="entry name" value="Ribulose-phoshate binding barrel"/>
    <property type="match status" value="1"/>
</dbReference>